<evidence type="ECO:0000313" key="5">
    <source>
        <dbReference type="Proteomes" id="UP000608579"/>
    </source>
</evidence>
<dbReference type="Gene3D" id="3.40.50.300">
    <property type="entry name" value="P-loop containing nucleotide triphosphate hydrolases"/>
    <property type="match status" value="2"/>
</dbReference>
<dbReference type="Proteomes" id="UP000608579">
    <property type="component" value="Unassembled WGS sequence"/>
</dbReference>
<dbReference type="GO" id="GO:0003697">
    <property type="term" value="F:single-stranded DNA binding"/>
    <property type="evidence" value="ECO:0007669"/>
    <property type="project" value="TreeGrafter"/>
</dbReference>
<reference evidence="4" key="1">
    <citation type="journal article" date="2020" name="ISME J.">
        <title>Gammaproteobacteria mediating utilization of methyl-, sulfur- and petroleum organic compounds in deep ocean hydrothermal plumes.</title>
        <authorList>
            <person name="Zhou Z."/>
            <person name="Liu Y."/>
            <person name="Pan J."/>
            <person name="Cron B.R."/>
            <person name="Toner B.M."/>
            <person name="Anantharaman K."/>
            <person name="Breier J.A."/>
            <person name="Dick G.J."/>
            <person name="Li M."/>
        </authorList>
    </citation>
    <scope>NUCLEOTIDE SEQUENCE</scope>
    <source>
        <strain evidence="4">SZUA-1515</strain>
    </source>
</reference>
<gene>
    <name evidence="4" type="ORF">EYH45_00815</name>
</gene>
<evidence type="ECO:0000256" key="2">
    <source>
        <dbReference type="SAM" id="Coils"/>
    </source>
</evidence>
<dbReference type="InterPro" id="IPR027417">
    <property type="entry name" value="P-loop_NTPase"/>
</dbReference>
<protein>
    <recommendedName>
        <fullName evidence="3">RecF/RecN/SMC N-terminal domain-containing protein</fullName>
    </recommendedName>
</protein>
<accession>A0A832ZXE6</accession>
<feature type="coiled-coil region" evidence="2">
    <location>
        <begin position="167"/>
        <end position="261"/>
    </location>
</feature>
<evidence type="ECO:0000313" key="4">
    <source>
        <dbReference type="EMBL" id="HIQ29086.1"/>
    </source>
</evidence>
<dbReference type="GO" id="GO:0000724">
    <property type="term" value="P:double-strand break repair via homologous recombination"/>
    <property type="evidence" value="ECO:0007669"/>
    <property type="project" value="TreeGrafter"/>
</dbReference>
<dbReference type="SUPFAM" id="SSF52540">
    <property type="entry name" value="P-loop containing nucleoside triphosphate hydrolases"/>
    <property type="match status" value="1"/>
</dbReference>
<dbReference type="PANTHER" id="PTHR45916">
    <property type="entry name" value="STRUCTURAL MAINTENANCE OF CHROMOSOMES PROTEIN 5"/>
    <property type="match status" value="1"/>
</dbReference>
<sequence length="589" mass="68083">MASYGDTVAKPFIREVILENFMSHEYSRVEFRRGLNVIIGPNGAGKSSILLAISVALGQTYTERGHRLSDLIRRGEEAARVAVVFDNTAVNGKRPIPQYNTDTLTITRFIKRNGDYWHYINNRYKAKAEVEYFLSQIGINPNNMLIIMHQNMIENFLTRNSIEKLLMVEEAVGAQRLRERIKDAEKKLESLSAEEKILQKTLDEARSAVEFWREEYEKLILLKKLTQRKEELEKEYAWSLVNEAQKSKERVLDKIRSLEDEVGRVVKDAEQRDVRINTLADELITIYGDTLNGKQHVSREEFRNRLENLINDAYEAGSLRERINNIKRELRSLYHNLTQLEKELNERINNALQKGEQVSTDRKYSEIMEDIKTVTLQIAALGKVNHEAEDFYLLAESKYRETELKAQQVSENTRKALEELEYRREKWRSFLRDLINDIQPQYDNILRKVGGTGYIELRNLDDLEKAALELYAGFRGVEPSLLNGHSQSGGERIVATMAFLLALQKHMRSPFRAIDEFDVHLDPLNRERIINILTSTAQEDPSAQYIIITPGKIPFHENMNIIVVQNISGRSAVRVEQGREVEASAKQES</sequence>
<dbReference type="Pfam" id="PF02463">
    <property type="entry name" value="SMC_N"/>
    <property type="match status" value="1"/>
</dbReference>
<evidence type="ECO:0000256" key="1">
    <source>
        <dbReference type="ARBA" id="ARBA00023054"/>
    </source>
</evidence>
<dbReference type="AlphaFoldDB" id="A0A832ZXE6"/>
<dbReference type="InterPro" id="IPR003395">
    <property type="entry name" value="RecF/RecN/SMC_N"/>
</dbReference>
<evidence type="ECO:0000259" key="3">
    <source>
        <dbReference type="Pfam" id="PF02463"/>
    </source>
</evidence>
<feature type="coiled-coil region" evidence="2">
    <location>
        <begin position="316"/>
        <end position="354"/>
    </location>
</feature>
<keyword evidence="1 2" id="KW-0175">Coiled coil</keyword>
<dbReference type="PANTHER" id="PTHR45916:SF1">
    <property type="entry name" value="STRUCTURAL MAINTENANCE OF CHROMOSOMES PROTEIN 5"/>
    <property type="match status" value="1"/>
</dbReference>
<proteinExistence type="predicted"/>
<dbReference type="GO" id="GO:0030915">
    <property type="term" value="C:Smc5-Smc6 complex"/>
    <property type="evidence" value="ECO:0007669"/>
    <property type="project" value="TreeGrafter"/>
</dbReference>
<comment type="caution">
    <text evidence="4">The sequence shown here is derived from an EMBL/GenBank/DDBJ whole genome shotgun (WGS) entry which is preliminary data.</text>
</comment>
<name>A0A832ZXE6_CALS0</name>
<feature type="domain" description="RecF/RecN/SMC N-terminal" evidence="3">
    <location>
        <begin position="12"/>
        <end position="558"/>
    </location>
</feature>
<dbReference type="EMBL" id="DQVM01000014">
    <property type="protein sequence ID" value="HIQ29086.1"/>
    <property type="molecule type" value="Genomic_DNA"/>
</dbReference>
<organism evidence="4 5">
    <name type="scientific">Caldiarchaeum subterraneum</name>
    <dbReference type="NCBI Taxonomy" id="311458"/>
    <lineage>
        <taxon>Archaea</taxon>
        <taxon>Nitrososphaerota</taxon>
        <taxon>Candidatus Caldarchaeales</taxon>
        <taxon>Candidatus Caldarchaeaceae</taxon>
        <taxon>Candidatus Caldarchaeum</taxon>
    </lineage>
</organism>